<reference evidence="2 3" key="1">
    <citation type="submission" date="2020-06" db="EMBL/GenBank/DDBJ databases">
        <authorList>
            <person name="Isaeva M.P."/>
            <person name="Chernysheva N.Y."/>
        </authorList>
    </citation>
    <scope>NUCLEOTIDE SEQUENCE [LARGE SCALE GENOMIC DNA]</scope>
    <source>
        <strain evidence="2 3">KMM 6746</strain>
    </source>
</reference>
<evidence type="ECO:0000313" key="3">
    <source>
        <dbReference type="Proteomes" id="UP000740413"/>
    </source>
</evidence>
<evidence type="ECO:0000313" key="2">
    <source>
        <dbReference type="EMBL" id="MBT2160652.1"/>
    </source>
</evidence>
<organism evidence="2 3">
    <name type="scientific">Zobellia barbeyronii</name>
    <dbReference type="NCBI Taxonomy" id="2748009"/>
    <lineage>
        <taxon>Bacteria</taxon>
        <taxon>Pseudomonadati</taxon>
        <taxon>Bacteroidota</taxon>
        <taxon>Flavobacteriia</taxon>
        <taxon>Flavobacteriales</taxon>
        <taxon>Flavobacteriaceae</taxon>
        <taxon>Zobellia</taxon>
    </lineage>
</organism>
<evidence type="ECO:0008006" key="4">
    <source>
        <dbReference type="Google" id="ProtNLM"/>
    </source>
</evidence>
<accession>A0ABS5WB79</accession>
<keyword evidence="3" id="KW-1185">Reference proteome</keyword>
<gene>
    <name evidence="2" type="ORF">HW347_05195</name>
</gene>
<keyword evidence="1" id="KW-0472">Membrane</keyword>
<keyword evidence="1" id="KW-0812">Transmembrane</keyword>
<proteinExistence type="predicted"/>
<dbReference type="Proteomes" id="UP000740413">
    <property type="component" value="Unassembled WGS sequence"/>
</dbReference>
<evidence type="ECO:0000256" key="1">
    <source>
        <dbReference type="SAM" id="Phobius"/>
    </source>
</evidence>
<protein>
    <recommendedName>
        <fullName evidence="4">Transmembrane protein</fullName>
    </recommendedName>
</protein>
<reference evidence="3" key="2">
    <citation type="submission" date="2023-07" db="EMBL/GenBank/DDBJ databases">
        <title>Zobellia barbeyronii sp. nov., a new marine flavobacterium, isolated from green and red algae.</title>
        <authorList>
            <person name="Nedashkovskaya O.I."/>
            <person name="Otstavnykh N."/>
            <person name="Zhukova N."/>
            <person name="Guzev K."/>
            <person name="Chausova V."/>
            <person name="Tekutyeva L."/>
            <person name="Mikhailov V."/>
            <person name="Isaeva M."/>
        </authorList>
    </citation>
    <scope>NUCLEOTIDE SEQUENCE [LARGE SCALE GENOMIC DNA]</scope>
    <source>
        <strain evidence="3">KMM 6746</strain>
    </source>
</reference>
<sequence length="84" mass="9555">MLIKVTSFHVYTHQDSPDDSIENCSICDIAIQNQNSEFTLVAFLVLILLPLIIYADRKIVSLVFDAPSFFFPYAQFGRPPPFQS</sequence>
<name>A0ABS5WB79_9FLAO</name>
<dbReference type="EMBL" id="JACATN010000002">
    <property type="protein sequence ID" value="MBT2160652.1"/>
    <property type="molecule type" value="Genomic_DNA"/>
</dbReference>
<dbReference type="RefSeq" id="WP_214610874.1">
    <property type="nucleotide sequence ID" value="NZ_JACATN010000002.1"/>
</dbReference>
<keyword evidence="1" id="KW-1133">Transmembrane helix</keyword>
<feature type="transmembrane region" description="Helical" evidence="1">
    <location>
        <begin position="38"/>
        <end position="55"/>
    </location>
</feature>
<comment type="caution">
    <text evidence="2">The sequence shown here is derived from an EMBL/GenBank/DDBJ whole genome shotgun (WGS) entry which is preliminary data.</text>
</comment>